<dbReference type="EMBL" id="CAIJCS010000016">
    <property type="protein sequence ID" value="CAC9928894.1"/>
    <property type="molecule type" value="Genomic_DNA"/>
</dbReference>
<name>A0A6V6Y1W2_9FIRM</name>
<dbReference type="Gene3D" id="3.30.457.10">
    <property type="entry name" value="Copper amine oxidase-like, N-terminal domain"/>
    <property type="match status" value="1"/>
</dbReference>
<dbReference type="InterPro" id="IPR036582">
    <property type="entry name" value="Mao_N_sf"/>
</dbReference>
<evidence type="ECO:0000256" key="1">
    <source>
        <dbReference type="SAM" id="SignalP"/>
    </source>
</evidence>
<accession>A0A6V6Y1W2</accession>
<evidence type="ECO:0000259" key="2">
    <source>
        <dbReference type="Pfam" id="PF07833"/>
    </source>
</evidence>
<feature type="chain" id="PRO_5027544167" description="Copper amine oxidase-like N-terminal domain-containing protein" evidence="1">
    <location>
        <begin position="21"/>
        <end position="376"/>
    </location>
</feature>
<dbReference type="SUPFAM" id="SSF55383">
    <property type="entry name" value="Copper amine oxidase, domain N"/>
    <property type="match status" value="1"/>
</dbReference>
<gene>
    <name evidence="3" type="ORF">PEPNEM18_00809</name>
</gene>
<protein>
    <recommendedName>
        <fullName evidence="2">Copper amine oxidase-like N-terminal domain-containing protein</fullName>
    </recommendedName>
</protein>
<dbReference type="RefSeq" id="WP_180499497.1">
    <property type="nucleotide sequence ID" value="NZ_CAIJCS010000016.1"/>
</dbReference>
<dbReference type="Pfam" id="PF07833">
    <property type="entry name" value="Cu_amine_oxidN1"/>
    <property type="match status" value="1"/>
</dbReference>
<dbReference type="Proteomes" id="UP000586454">
    <property type="component" value="Unassembled WGS sequence"/>
</dbReference>
<evidence type="ECO:0000313" key="4">
    <source>
        <dbReference type="Proteomes" id="UP000586454"/>
    </source>
</evidence>
<proteinExistence type="predicted"/>
<keyword evidence="1" id="KW-0732">Signal</keyword>
<evidence type="ECO:0000313" key="3">
    <source>
        <dbReference type="EMBL" id="CAC9928894.1"/>
    </source>
</evidence>
<keyword evidence="4" id="KW-1185">Reference proteome</keyword>
<comment type="caution">
    <text evidence="3">The sequence shown here is derived from an EMBL/GenBank/DDBJ whole genome shotgun (WGS) entry which is preliminary data.</text>
</comment>
<feature type="signal peptide" evidence="1">
    <location>
        <begin position="1"/>
        <end position="20"/>
    </location>
</feature>
<sequence length="376" mass="42728">MKKLLTLALALVMLPSLAFAETRPISLFVNGIDGEEFKEQPVIRDDRLFLPLRSVLNNMVFKIYWDGKTKTVSIDDGTVEMTVGKKEYYARGQNKTMDVAPFILKDRTYVPIRFLADGMKIPVAWDAKHRAATVGEYKSAAAFTPEKTVTYGNVTFSLPKDWEKQLIITYDHNMITFYDKKNYDAEKDMGRIGEVQNIRDPYKIFVPKLLLYKGNCFYTFLTYSSDVQVVDIGNKELSESYTRSKELVREILKTAEVKDDFNEADRTKVGDISFVLPKSYRQGVGAEVIDGKVTFYDKANHDLNKDAGIIGSFQTVKAKDLDGIKENFHIIRCKENACLVFVYAEDGKLAKEKDPALQKAYGTSKERVSNILLTVE</sequence>
<dbReference type="AlphaFoldDB" id="A0A6V6Y1W2"/>
<reference evidence="3 4" key="1">
    <citation type="submission" date="2020-06" db="EMBL/GenBank/DDBJ databases">
        <authorList>
            <person name="Criscuolo A."/>
        </authorList>
    </citation>
    <scope>NUCLEOTIDE SEQUENCE [LARGE SCALE GENOMIC DNA]</scope>
    <source>
        <strain evidence="3">1804121828</strain>
    </source>
</reference>
<feature type="domain" description="Copper amine oxidase-like N-terminal" evidence="2">
    <location>
        <begin position="31"/>
        <end position="132"/>
    </location>
</feature>
<organism evidence="3 4">
    <name type="scientific">Aedoeadaptatus nemausensis</name>
    <dbReference type="NCBI Taxonomy" id="2582829"/>
    <lineage>
        <taxon>Bacteria</taxon>
        <taxon>Bacillati</taxon>
        <taxon>Bacillota</taxon>
        <taxon>Tissierellia</taxon>
        <taxon>Tissierellales</taxon>
        <taxon>Peptoniphilaceae</taxon>
        <taxon>Aedoeadaptatus</taxon>
    </lineage>
</organism>
<dbReference type="InterPro" id="IPR012854">
    <property type="entry name" value="Cu_amine_oxidase-like_N"/>
</dbReference>